<dbReference type="GO" id="GO:0016651">
    <property type="term" value="F:oxidoreductase activity, acting on NAD(P)H"/>
    <property type="evidence" value="ECO:0007669"/>
    <property type="project" value="InterPro"/>
</dbReference>
<evidence type="ECO:0000256" key="7">
    <source>
        <dbReference type="ARBA" id="ARBA00022967"/>
    </source>
</evidence>
<proteinExistence type="inferred from homology"/>
<dbReference type="EC" id="1.6.5.3" evidence="12"/>
<dbReference type="Pfam" id="PF00507">
    <property type="entry name" value="Oxidored_q4"/>
    <property type="match status" value="1"/>
</dbReference>
<feature type="transmembrane region" description="Helical" evidence="11">
    <location>
        <begin position="49"/>
        <end position="68"/>
    </location>
</feature>
<keyword evidence="3" id="KW-0813">Transport</keyword>
<evidence type="ECO:0000256" key="8">
    <source>
        <dbReference type="ARBA" id="ARBA00022989"/>
    </source>
</evidence>
<evidence type="ECO:0000313" key="12">
    <source>
        <dbReference type="EMBL" id="VAW30102.1"/>
    </source>
</evidence>
<keyword evidence="12" id="KW-0560">Oxidoreductase</keyword>
<dbReference type="GO" id="GO:0048038">
    <property type="term" value="F:quinone binding"/>
    <property type="evidence" value="ECO:0007669"/>
    <property type="project" value="UniProtKB-KW"/>
</dbReference>
<feature type="transmembrane region" description="Helical" evidence="11">
    <location>
        <begin position="6"/>
        <end position="28"/>
    </location>
</feature>
<dbReference type="GO" id="GO:0030964">
    <property type="term" value="C:NADH dehydrogenase complex"/>
    <property type="evidence" value="ECO:0007669"/>
    <property type="project" value="TreeGrafter"/>
</dbReference>
<dbReference type="PANTHER" id="PTHR11058:SF22">
    <property type="entry name" value="NADH-QUINONE OXIDOREDUCTASE SUBUNIT A"/>
    <property type="match status" value="1"/>
</dbReference>
<evidence type="ECO:0000256" key="2">
    <source>
        <dbReference type="ARBA" id="ARBA00008472"/>
    </source>
</evidence>
<dbReference type="EMBL" id="UOET01000473">
    <property type="protein sequence ID" value="VAW30102.1"/>
    <property type="molecule type" value="Genomic_DNA"/>
</dbReference>
<keyword evidence="7" id="KW-1278">Translocase</keyword>
<dbReference type="GO" id="GO:0008137">
    <property type="term" value="F:NADH dehydrogenase (ubiquinone) activity"/>
    <property type="evidence" value="ECO:0007669"/>
    <property type="project" value="InterPro"/>
</dbReference>
<keyword evidence="6" id="KW-0874">Quinone</keyword>
<organism evidence="12">
    <name type="scientific">hydrothermal vent metagenome</name>
    <dbReference type="NCBI Taxonomy" id="652676"/>
    <lineage>
        <taxon>unclassified sequences</taxon>
        <taxon>metagenomes</taxon>
        <taxon>ecological metagenomes</taxon>
    </lineage>
</organism>
<keyword evidence="12" id="KW-0830">Ubiquinone</keyword>
<dbReference type="InterPro" id="IPR023043">
    <property type="entry name" value="NAD(P)H_OxRDtase_bac/plastid"/>
</dbReference>
<reference evidence="12" key="1">
    <citation type="submission" date="2018-06" db="EMBL/GenBank/DDBJ databases">
        <authorList>
            <person name="Zhirakovskaya E."/>
        </authorList>
    </citation>
    <scope>NUCLEOTIDE SEQUENCE</scope>
</reference>
<evidence type="ECO:0000256" key="5">
    <source>
        <dbReference type="ARBA" id="ARBA00022692"/>
    </source>
</evidence>
<dbReference type="HAMAP" id="MF_01394">
    <property type="entry name" value="NDH1_NuoA"/>
    <property type="match status" value="1"/>
</dbReference>
<name>A0A3B0UUP6_9ZZZZ</name>
<keyword evidence="8 11" id="KW-1133">Transmembrane helix</keyword>
<evidence type="ECO:0000256" key="1">
    <source>
        <dbReference type="ARBA" id="ARBA00004141"/>
    </source>
</evidence>
<dbReference type="AlphaFoldDB" id="A0A3B0UUP6"/>
<accession>A0A3B0UUP6</accession>
<evidence type="ECO:0000256" key="11">
    <source>
        <dbReference type="SAM" id="Phobius"/>
    </source>
</evidence>
<dbReference type="Gene3D" id="1.20.58.1610">
    <property type="entry name" value="NADH:ubiquinone/plastoquinone oxidoreductase, chain 3"/>
    <property type="match status" value="1"/>
</dbReference>
<sequence length="116" mass="13080">MNGQSLVLFFIIAVILVGGGIVFASLVAPKSFNSQKFEPYECGIPTEGLTWIQFHIGYYLFAIIYLVFDVETVFLFPWGVAMKSIGLRAFVEIIIFFFILGIGLLYAWKKGALKWV</sequence>
<comment type="similarity">
    <text evidence="2">Belongs to the complex I subunit 3 family.</text>
</comment>
<evidence type="ECO:0000256" key="6">
    <source>
        <dbReference type="ARBA" id="ARBA00022719"/>
    </source>
</evidence>
<keyword evidence="4" id="KW-1003">Cell membrane</keyword>
<keyword evidence="10 11" id="KW-0472">Membrane</keyword>
<keyword evidence="5 11" id="KW-0812">Transmembrane</keyword>
<comment type="subcellular location">
    <subcellularLocation>
        <location evidence="1">Membrane</location>
        <topology evidence="1">Multi-pass membrane protein</topology>
    </subcellularLocation>
</comment>
<dbReference type="InterPro" id="IPR038430">
    <property type="entry name" value="NDAH_ubi_oxred_su3_sf"/>
</dbReference>
<feature type="transmembrane region" description="Helical" evidence="11">
    <location>
        <begin position="88"/>
        <end position="108"/>
    </location>
</feature>
<gene>
    <name evidence="12" type="ORF">MNBD_BACTEROID07-2067</name>
</gene>
<keyword evidence="9" id="KW-0520">NAD</keyword>
<evidence type="ECO:0000256" key="10">
    <source>
        <dbReference type="ARBA" id="ARBA00023136"/>
    </source>
</evidence>
<evidence type="ECO:0000256" key="4">
    <source>
        <dbReference type="ARBA" id="ARBA00022475"/>
    </source>
</evidence>
<protein>
    <submittedName>
        <fullName evidence="12">NADH ubiquinone oxidoreductase chain A</fullName>
        <ecNumber evidence="12">1.6.5.3</ecNumber>
    </submittedName>
</protein>
<dbReference type="PANTHER" id="PTHR11058">
    <property type="entry name" value="NADH-UBIQUINONE OXIDOREDUCTASE CHAIN 3"/>
    <property type="match status" value="1"/>
</dbReference>
<evidence type="ECO:0000256" key="3">
    <source>
        <dbReference type="ARBA" id="ARBA00022448"/>
    </source>
</evidence>
<evidence type="ECO:0000256" key="9">
    <source>
        <dbReference type="ARBA" id="ARBA00023027"/>
    </source>
</evidence>
<dbReference type="InterPro" id="IPR000440">
    <property type="entry name" value="NADH_UbQ/plastoQ_OxRdtase_su3"/>
</dbReference>